<dbReference type="InterPro" id="IPR001623">
    <property type="entry name" value="DnaJ_domain"/>
</dbReference>
<evidence type="ECO:0000256" key="3">
    <source>
        <dbReference type="PROSITE-ProRule" id="PRU00339"/>
    </source>
</evidence>
<dbReference type="SMART" id="SM00028">
    <property type="entry name" value="TPR"/>
    <property type="match status" value="5"/>
</dbReference>
<keyword evidence="7" id="KW-1185">Reference proteome</keyword>
<feature type="chain" id="PRO_5003840259" description="J domain-containing protein" evidence="4">
    <location>
        <begin position="24"/>
        <end position="536"/>
    </location>
</feature>
<dbReference type="InterPro" id="IPR019734">
    <property type="entry name" value="TPR_rpt"/>
</dbReference>
<dbReference type="PROSITE" id="PS50293">
    <property type="entry name" value="TPR_REGION"/>
    <property type="match status" value="1"/>
</dbReference>
<feature type="signal peptide" evidence="4">
    <location>
        <begin position="1"/>
        <end position="23"/>
    </location>
</feature>
<dbReference type="Gene3D" id="1.10.287.110">
    <property type="entry name" value="DnaJ domain"/>
    <property type="match status" value="1"/>
</dbReference>
<dbReference type="PANTHER" id="PTHR45188:SF2">
    <property type="entry name" value="DNAJ HOMOLOG SUBFAMILY C MEMBER 7"/>
    <property type="match status" value="1"/>
</dbReference>
<dbReference type="InterPro" id="IPR036869">
    <property type="entry name" value="J_dom_sf"/>
</dbReference>
<dbReference type="Gene3D" id="1.25.40.10">
    <property type="entry name" value="Tetratricopeptide repeat domain"/>
    <property type="match status" value="1"/>
</dbReference>
<dbReference type="SUPFAM" id="SSF48452">
    <property type="entry name" value="TPR-like"/>
    <property type="match status" value="1"/>
</dbReference>
<evidence type="ECO:0000259" key="5">
    <source>
        <dbReference type="PROSITE" id="PS50076"/>
    </source>
</evidence>
<feature type="repeat" description="TPR" evidence="3">
    <location>
        <begin position="89"/>
        <end position="122"/>
    </location>
</feature>
<feature type="repeat" description="TPR" evidence="3">
    <location>
        <begin position="371"/>
        <end position="404"/>
    </location>
</feature>
<keyword evidence="4" id="KW-0732">Signal</keyword>
<protein>
    <recommendedName>
        <fullName evidence="5">J domain-containing protein</fullName>
    </recommendedName>
</protein>
<gene>
    <name evidence="6" type="ORF">THAOC_35736</name>
</gene>
<dbReference type="PROSITE" id="PS50076">
    <property type="entry name" value="DNAJ_2"/>
    <property type="match status" value="1"/>
</dbReference>
<dbReference type="Pfam" id="PF13176">
    <property type="entry name" value="TPR_7"/>
    <property type="match status" value="1"/>
</dbReference>
<dbReference type="InterPro" id="IPR011990">
    <property type="entry name" value="TPR-like_helical_dom_sf"/>
</dbReference>
<dbReference type="OMA" id="FSMQEAQ"/>
<feature type="domain" description="J" evidence="5">
    <location>
        <begin position="427"/>
        <end position="493"/>
    </location>
</feature>
<comment type="caution">
    <text evidence="6">The sequence shown here is derived from an EMBL/GenBank/DDBJ whole genome shotgun (WGS) entry which is preliminary data.</text>
</comment>
<dbReference type="PROSITE" id="PS50005">
    <property type="entry name" value="TPR"/>
    <property type="match status" value="4"/>
</dbReference>
<evidence type="ECO:0000256" key="1">
    <source>
        <dbReference type="ARBA" id="ARBA00022737"/>
    </source>
</evidence>
<reference evidence="6 7" key="1">
    <citation type="journal article" date="2012" name="Genome Biol.">
        <title>Genome and low-iron response of an oceanic diatom adapted to chronic iron limitation.</title>
        <authorList>
            <person name="Lommer M."/>
            <person name="Specht M."/>
            <person name="Roy A.S."/>
            <person name="Kraemer L."/>
            <person name="Andreson R."/>
            <person name="Gutowska M.A."/>
            <person name="Wolf J."/>
            <person name="Bergner S.V."/>
            <person name="Schilhabel M.B."/>
            <person name="Klostermeier U.C."/>
            <person name="Beiko R.G."/>
            <person name="Rosenstiel P."/>
            <person name="Hippler M."/>
            <person name="Laroche J."/>
        </authorList>
    </citation>
    <scope>NUCLEOTIDE SEQUENCE [LARGE SCALE GENOMIC DNA]</scope>
    <source>
        <strain evidence="6 7">CCMP1005</strain>
    </source>
</reference>
<evidence type="ECO:0000313" key="7">
    <source>
        <dbReference type="Proteomes" id="UP000266841"/>
    </source>
</evidence>
<feature type="repeat" description="TPR" evidence="3">
    <location>
        <begin position="235"/>
        <end position="268"/>
    </location>
</feature>
<dbReference type="SUPFAM" id="SSF46565">
    <property type="entry name" value="Chaperone J-domain"/>
    <property type="match status" value="1"/>
</dbReference>
<organism evidence="6 7">
    <name type="scientific">Thalassiosira oceanica</name>
    <name type="common">Marine diatom</name>
    <dbReference type="NCBI Taxonomy" id="159749"/>
    <lineage>
        <taxon>Eukaryota</taxon>
        <taxon>Sar</taxon>
        <taxon>Stramenopiles</taxon>
        <taxon>Ochrophyta</taxon>
        <taxon>Bacillariophyta</taxon>
        <taxon>Coscinodiscophyceae</taxon>
        <taxon>Thalassiosirophycidae</taxon>
        <taxon>Thalassiosirales</taxon>
        <taxon>Thalassiosiraceae</taxon>
        <taxon>Thalassiosira</taxon>
    </lineage>
</organism>
<dbReference type="Pfam" id="PF00226">
    <property type="entry name" value="DnaJ"/>
    <property type="match status" value="1"/>
</dbReference>
<dbReference type="PRINTS" id="PR00625">
    <property type="entry name" value="JDOMAIN"/>
</dbReference>
<sequence>MIGQLGRNLAALALVFVLRLTNQVSLCPAATVIFCYVGATIIDVTEAGEERAMTPGKLRSLGETAMMERKYNDAVSLYRQAIDMEPENARNWYQLYNVHKRMRSLNDALTDLTKAVELEPKPAWRVLKGKLLMNLGQCDQAALEFSLANKDKQSADASSGVKEANECAGLLRSAMSSYQKEDWKATVTMLERALAFTLDTPDLLFLKAQSEYHTEDYYGTVSDTGKILKNYPKHIEAYQLRGEAYVRLNEMDAAVKHFREGLKLDPEHKGHKFVKTITKKDKKATEAFDKGDYETAINKVGQFSNSSQFALFTADLTFNARKWWEAMNHDITLLAFVRPALLKVVKAHIALKQYDQAIEEAQKHVNNEESVEGLHALGEAQLAAEMFDKAVQTHHRAMEIAPEDKKRFCQQKLEEAKVALKQSKEKNYYKILGVPRNTKLKEIKKSYRELALKWHPDKNSDNPEKAEKMFQDISEAYEVLSDKELRGKYDRGEEVFENQGGGPQHHHMDPNMFFQQHFHHGGGGRGGGPRMHFRHG</sequence>
<feature type="repeat" description="TPR" evidence="3">
    <location>
        <begin position="55"/>
        <end position="88"/>
    </location>
</feature>
<dbReference type="Proteomes" id="UP000266841">
    <property type="component" value="Unassembled WGS sequence"/>
</dbReference>
<keyword evidence="2 3" id="KW-0802">TPR repeat</keyword>
<proteinExistence type="predicted"/>
<accession>K0RGG4</accession>
<dbReference type="PANTHER" id="PTHR45188">
    <property type="entry name" value="DNAJ PROTEIN P58IPK HOMOLOG"/>
    <property type="match status" value="1"/>
</dbReference>
<dbReference type="EMBL" id="AGNL01048371">
    <property type="protein sequence ID" value="EJK45637.1"/>
    <property type="molecule type" value="Genomic_DNA"/>
</dbReference>
<evidence type="ECO:0000256" key="4">
    <source>
        <dbReference type="SAM" id="SignalP"/>
    </source>
</evidence>
<dbReference type="OrthoDB" id="10250354at2759"/>
<evidence type="ECO:0000313" key="6">
    <source>
        <dbReference type="EMBL" id="EJK45637.1"/>
    </source>
</evidence>
<dbReference type="AlphaFoldDB" id="K0RGG4"/>
<keyword evidence="1" id="KW-0677">Repeat</keyword>
<dbReference type="CDD" id="cd06257">
    <property type="entry name" value="DnaJ"/>
    <property type="match status" value="1"/>
</dbReference>
<evidence type="ECO:0000256" key="2">
    <source>
        <dbReference type="ARBA" id="ARBA00022803"/>
    </source>
</evidence>
<name>K0RGG4_THAOC</name>
<dbReference type="SMART" id="SM00271">
    <property type="entry name" value="DnaJ"/>
    <property type="match status" value="1"/>
</dbReference>
<dbReference type="PROSITE" id="PS00636">
    <property type="entry name" value="DNAJ_1"/>
    <property type="match status" value="1"/>
</dbReference>
<dbReference type="eggNOG" id="KOG0624">
    <property type="taxonomic scope" value="Eukaryota"/>
</dbReference>
<dbReference type="Pfam" id="PF13181">
    <property type="entry name" value="TPR_8"/>
    <property type="match status" value="1"/>
</dbReference>
<dbReference type="InterPro" id="IPR018253">
    <property type="entry name" value="DnaJ_domain_CS"/>
</dbReference>